<evidence type="ECO:0000313" key="1">
    <source>
        <dbReference type="EMBL" id="MXV21870.1"/>
    </source>
</evidence>
<keyword evidence="2" id="KW-1185">Reference proteome</keyword>
<reference evidence="1 2" key="1">
    <citation type="submission" date="2019-11" db="EMBL/GenBank/DDBJ databases">
        <title>Genome sequence of Deinococcus xianganensis Y35, AI-2 producing algicidal bacterium, isolated from lake water.</title>
        <authorList>
            <person name="Li Y."/>
        </authorList>
    </citation>
    <scope>NUCLEOTIDE SEQUENCE [LARGE SCALE GENOMIC DNA]</scope>
    <source>
        <strain evidence="1 2">Y35</strain>
    </source>
</reference>
<dbReference type="AlphaFoldDB" id="A0A6I4YMZ1"/>
<dbReference type="EMBL" id="WVHK01000142">
    <property type="protein sequence ID" value="MXV21870.1"/>
    <property type="molecule type" value="Genomic_DNA"/>
</dbReference>
<proteinExistence type="predicted"/>
<accession>A0A6I4YMZ1</accession>
<name>A0A6I4YMZ1_9DEIO</name>
<organism evidence="1 2">
    <name type="scientific">Deinococcus xianganensis</name>
    <dbReference type="NCBI Taxonomy" id="1507289"/>
    <lineage>
        <taxon>Bacteria</taxon>
        <taxon>Thermotogati</taxon>
        <taxon>Deinococcota</taxon>
        <taxon>Deinococci</taxon>
        <taxon>Deinococcales</taxon>
        <taxon>Deinococcaceae</taxon>
        <taxon>Deinococcus</taxon>
    </lineage>
</organism>
<evidence type="ECO:0000313" key="2">
    <source>
        <dbReference type="Proteomes" id="UP000430519"/>
    </source>
</evidence>
<comment type="caution">
    <text evidence="1">The sequence shown here is derived from an EMBL/GenBank/DDBJ whole genome shotgun (WGS) entry which is preliminary data.</text>
</comment>
<dbReference type="Proteomes" id="UP000430519">
    <property type="component" value="Unassembled WGS sequence"/>
</dbReference>
<protein>
    <submittedName>
        <fullName evidence="1">Uncharacterized protein</fullName>
    </submittedName>
</protein>
<sequence length="172" mass="19819">MEHGVVRTNRNSYGGASLPDLLLGGEQDIVSWLRQVTLENDRIWESSDCAGSLLVNMDTRTVIMGFLRWDSEMTVPQAFEGLRDYHYFHRYADLQAAYHALFTRVWPGWTLALAKKNSFGVQECVRTEVEDVSLILPTKKKARNPNLHAPEKNFLLILEFLLRPEEMARLRP</sequence>
<gene>
    <name evidence="1" type="ORF">GLX28_19800</name>
</gene>